<reference evidence="11 12" key="1">
    <citation type="submission" date="2019-05" db="EMBL/GenBank/DDBJ databases">
        <title>Mikania micrantha, genome provides insights into the molecular mechanism of rapid growth.</title>
        <authorList>
            <person name="Liu B."/>
        </authorList>
    </citation>
    <scope>NUCLEOTIDE SEQUENCE [LARGE SCALE GENOMIC DNA]</scope>
    <source>
        <strain evidence="11">NLD-2019</strain>
        <tissue evidence="11">Leaf</tissue>
    </source>
</reference>
<evidence type="ECO:0000256" key="4">
    <source>
        <dbReference type="ARBA" id="ARBA00023015"/>
    </source>
</evidence>
<dbReference type="EMBL" id="SZYD01000005">
    <property type="protein sequence ID" value="KAD6119467.1"/>
    <property type="molecule type" value="Genomic_DNA"/>
</dbReference>
<keyword evidence="6" id="KW-0010">Activator</keyword>
<dbReference type="SUPFAM" id="SSF54171">
    <property type="entry name" value="DNA-binding domain"/>
    <property type="match status" value="1"/>
</dbReference>
<dbReference type="Pfam" id="PF00847">
    <property type="entry name" value="AP2"/>
    <property type="match status" value="1"/>
</dbReference>
<dbReference type="InterPro" id="IPR016177">
    <property type="entry name" value="DNA-bd_dom_sf"/>
</dbReference>
<comment type="similarity">
    <text evidence="9">Belongs to the AP2/ERF transcription factor family. ERF subfamily.</text>
</comment>
<dbReference type="PROSITE" id="PS51032">
    <property type="entry name" value="AP2_ERF"/>
    <property type="match status" value="1"/>
</dbReference>
<dbReference type="OrthoDB" id="663856at2759"/>
<evidence type="ECO:0000256" key="6">
    <source>
        <dbReference type="ARBA" id="ARBA00023159"/>
    </source>
</evidence>
<dbReference type="FunFam" id="3.30.730.10:FF:000001">
    <property type="entry name" value="Ethylene-responsive transcription factor 2"/>
    <property type="match status" value="1"/>
</dbReference>
<protein>
    <recommendedName>
        <fullName evidence="10">AP2/ERF domain-containing protein</fullName>
    </recommendedName>
</protein>
<evidence type="ECO:0000259" key="10">
    <source>
        <dbReference type="PROSITE" id="PS51032"/>
    </source>
</evidence>
<dbReference type="GO" id="GO:0006952">
    <property type="term" value="P:defense response"/>
    <property type="evidence" value="ECO:0007669"/>
    <property type="project" value="UniProtKB-KW"/>
</dbReference>
<comment type="caution">
    <text evidence="11">The sequence shown here is derived from an EMBL/GenBank/DDBJ whole genome shotgun (WGS) entry which is preliminary data.</text>
</comment>
<evidence type="ECO:0000256" key="7">
    <source>
        <dbReference type="ARBA" id="ARBA00023163"/>
    </source>
</evidence>
<dbReference type="PRINTS" id="PR00367">
    <property type="entry name" value="ETHRSPELEMNT"/>
</dbReference>
<keyword evidence="5" id="KW-0238">DNA-binding</keyword>
<keyword evidence="12" id="KW-1185">Reference proteome</keyword>
<proteinExistence type="inferred from homology"/>
<evidence type="ECO:0000256" key="2">
    <source>
        <dbReference type="ARBA" id="ARBA00022745"/>
    </source>
</evidence>
<evidence type="ECO:0000256" key="8">
    <source>
        <dbReference type="ARBA" id="ARBA00023242"/>
    </source>
</evidence>
<dbReference type="InterPro" id="IPR051758">
    <property type="entry name" value="ERF/AP2-like"/>
</dbReference>
<dbReference type="GO" id="GO:0000976">
    <property type="term" value="F:transcription cis-regulatory region binding"/>
    <property type="evidence" value="ECO:0007669"/>
    <property type="project" value="UniProtKB-ARBA"/>
</dbReference>
<feature type="domain" description="AP2/ERF" evidence="10">
    <location>
        <begin position="13"/>
        <end position="70"/>
    </location>
</feature>
<dbReference type="Gene3D" id="3.30.730.10">
    <property type="entry name" value="AP2/ERF domain"/>
    <property type="match status" value="1"/>
</dbReference>
<dbReference type="GO" id="GO:0005634">
    <property type="term" value="C:nucleus"/>
    <property type="evidence" value="ECO:0007669"/>
    <property type="project" value="UniProtKB-SubCell"/>
</dbReference>
<dbReference type="PANTHER" id="PTHR31657">
    <property type="entry name" value="ETHYLENE-RESPONSIVE TRANSCRIPTION FACTOR ERF061"/>
    <property type="match status" value="1"/>
</dbReference>
<organism evidence="11 12">
    <name type="scientific">Mikania micrantha</name>
    <name type="common">bitter vine</name>
    <dbReference type="NCBI Taxonomy" id="192012"/>
    <lineage>
        <taxon>Eukaryota</taxon>
        <taxon>Viridiplantae</taxon>
        <taxon>Streptophyta</taxon>
        <taxon>Embryophyta</taxon>
        <taxon>Tracheophyta</taxon>
        <taxon>Spermatophyta</taxon>
        <taxon>Magnoliopsida</taxon>
        <taxon>eudicotyledons</taxon>
        <taxon>Gunneridae</taxon>
        <taxon>Pentapetalae</taxon>
        <taxon>asterids</taxon>
        <taxon>campanulids</taxon>
        <taxon>Asterales</taxon>
        <taxon>Asteraceae</taxon>
        <taxon>Asteroideae</taxon>
        <taxon>Heliantheae alliance</taxon>
        <taxon>Eupatorieae</taxon>
        <taxon>Mikania</taxon>
    </lineage>
</organism>
<evidence type="ECO:0000256" key="1">
    <source>
        <dbReference type="ARBA" id="ARBA00004123"/>
    </source>
</evidence>
<dbReference type="SMART" id="SM00380">
    <property type="entry name" value="AP2"/>
    <property type="match status" value="1"/>
</dbReference>
<name>A0A5N6PDQ4_9ASTR</name>
<dbReference type="GO" id="GO:0003700">
    <property type="term" value="F:DNA-binding transcription factor activity"/>
    <property type="evidence" value="ECO:0007669"/>
    <property type="project" value="InterPro"/>
</dbReference>
<evidence type="ECO:0000256" key="9">
    <source>
        <dbReference type="ARBA" id="ARBA00024343"/>
    </source>
</evidence>
<dbReference type="GO" id="GO:0009873">
    <property type="term" value="P:ethylene-activated signaling pathway"/>
    <property type="evidence" value="ECO:0007669"/>
    <property type="project" value="UniProtKB-KW"/>
</dbReference>
<evidence type="ECO:0000256" key="5">
    <source>
        <dbReference type="ARBA" id="ARBA00023125"/>
    </source>
</evidence>
<evidence type="ECO:0000313" key="12">
    <source>
        <dbReference type="Proteomes" id="UP000326396"/>
    </source>
</evidence>
<keyword evidence="3" id="KW-0611">Plant defense</keyword>
<dbReference type="PANTHER" id="PTHR31657:SF71">
    <property type="entry name" value="DNA-BINDING DOMAIN-CONTAINING PROTEIN-RELATED"/>
    <property type="match status" value="1"/>
</dbReference>
<evidence type="ECO:0000256" key="3">
    <source>
        <dbReference type="ARBA" id="ARBA00022821"/>
    </source>
</evidence>
<dbReference type="CDD" id="cd00018">
    <property type="entry name" value="AP2"/>
    <property type="match status" value="1"/>
</dbReference>
<dbReference type="InterPro" id="IPR001471">
    <property type="entry name" value="AP2/ERF_dom"/>
</dbReference>
<keyword evidence="2" id="KW-0936">Ethylene signaling pathway</keyword>
<dbReference type="Proteomes" id="UP000326396">
    <property type="component" value="Linkage Group LG13"/>
</dbReference>
<keyword evidence="7" id="KW-0804">Transcription</keyword>
<dbReference type="InterPro" id="IPR036955">
    <property type="entry name" value="AP2/ERF_dom_sf"/>
</dbReference>
<sequence>MKQSGPPSKPTKLYRGVRQRHWGKWVAEIRLPKNRTRLWLGTFDAAEEAALAYDNAAYKLRGENARLNFPLLRHNWAQTGGCYKPLHSSVEAKLDEICQILADGKSIDGCKKSRRSSAKLKDTVAVESSDSDGVSGSGGSSPSYGVAFPAEENTWCDSENFSLAKFPSFEIDWDSI</sequence>
<keyword evidence="8" id="KW-0539">Nucleus</keyword>
<evidence type="ECO:0000313" key="11">
    <source>
        <dbReference type="EMBL" id="KAD6119467.1"/>
    </source>
</evidence>
<accession>A0A5N6PDQ4</accession>
<gene>
    <name evidence="11" type="ORF">E3N88_10738</name>
</gene>
<keyword evidence="4" id="KW-0805">Transcription regulation</keyword>
<comment type="subcellular location">
    <subcellularLocation>
        <location evidence="1">Nucleus</location>
    </subcellularLocation>
</comment>
<dbReference type="AlphaFoldDB" id="A0A5N6PDQ4"/>